<feature type="non-terminal residue" evidence="2">
    <location>
        <position position="145"/>
    </location>
</feature>
<feature type="region of interest" description="Disordered" evidence="1">
    <location>
        <begin position="62"/>
        <end position="81"/>
    </location>
</feature>
<feature type="non-terminal residue" evidence="2">
    <location>
        <position position="1"/>
    </location>
</feature>
<dbReference type="AlphaFoldDB" id="A0A6J4LUI6"/>
<name>A0A6J4LUI6_9GAMM</name>
<evidence type="ECO:0000256" key="1">
    <source>
        <dbReference type="SAM" id="MobiDB-lite"/>
    </source>
</evidence>
<reference evidence="2" key="1">
    <citation type="submission" date="2020-02" db="EMBL/GenBank/DDBJ databases">
        <authorList>
            <person name="Meier V. D."/>
        </authorList>
    </citation>
    <scope>NUCLEOTIDE SEQUENCE</scope>
    <source>
        <strain evidence="2">AVDCRST_MAG71</strain>
    </source>
</reference>
<proteinExistence type="predicted"/>
<protein>
    <submittedName>
        <fullName evidence="2">Phosphate transport system permease protein PstC</fullName>
    </submittedName>
</protein>
<dbReference type="EMBL" id="CADCUA010000533">
    <property type="protein sequence ID" value="CAA9342290.1"/>
    <property type="molecule type" value="Genomic_DNA"/>
</dbReference>
<accession>A0A6J4LUI6</accession>
<feature type="compositionally biased region" description="Basic and acidic residues" evidence="1">
    <location>
        <begin position="1"/>
        <end position="19"/>
    </location>
</feature>
<feature type="region of interest" description="Disordered" evidence="1">
    <location>
        <begin position="1"/>
        <end position="42"/>
    </location>
</feature>
<organism evidence="2">
    <name type="scientific">uncultured Lysobacter sp</name>
    <dbReference type="NCBI Taxonomy" id="271060"/>
    <lineage>
        <taxon>Bacteria</taxon>
        <taxon>Pseudomonadati</taxon>
        <taxon>Pseudomonadota</taxon>
        <taxon>Gammaproteobacteria</taxon>
        <taxon>Lysobacterales</taxon>
        <taxon>Lysobacteraceae</taxon>
        <taxon>Lysobacter</taxon>
        <taxon>environmental samples</taxon>
    </lineage>
</organism>
<gene>
    <name evidence="2" type="ORF">AVDCRST_MAG71-2309</name>
</gene>
<evidence type="ECO:0000313" key="2">
    <source>
        <dbReference type="EMBL" id="CAA9342290.1"/>
    </source>
</evidence>
<sequence length="145" mass="16153">GPGAVDHDQSVHFGRDARRVPHRSRATQGIGLRPGIDDDGSRVGRGAPLHALCRHRWRVPRSWPRTRRNDGGHVRARQRAPAYPVAARARELDRRDDRERIRRSGLAYVPLLADRTGLRVVPGDVRRVDHRAADAAPAPETAGQL</sequence>